<feature type="domain" description="Plasmid replication protein C N-terminal" evidence="2">
    <location>
        <begin position="28"/>
        <end position="121"/>
    </location>
</feature>
<dbReference type="Proteomes" id="UP000198417">
    <property type="component" value="Unassembled WGS sequence"/>
</dbReference>
<organism evidence="3 4">
    <name type="scientific">Puniceibacterium sediminis</name>
    <dbReference type="NCBI Taxonomy" id="1608407"/>
    <lineage>
        <taxon>Bacteria</taxon>
        <taxon>Pseudomonadati</taxon>
        <taxon>Pseudomonadota</taxon>
        <taxon>Alphaproteobacteria</taxon>
        <taxon>Rhodobacterales</taxon>
        <taxon>Paracoccaceae</taxon>
        <taxon>Puniceibacterium</taxon>
    </lineage>
</organism>
<evidence type="ECO:0000259" key="2">
    <source>
        <dbReference type="Pfam" id="PF03428"/>
    </source>
</evidence>
<dbReference type="InterPro" id="IPR005090">
    <property type="entry name" value="RepC_N"/>
</dbReference>
<reference evidence="3 4" key="1">
    <citation type="submission" date="2017-06" db="EMBL/GenBank/DDBJ databases">
        <authorList>
            <person name="Kim H.J."/>
            <person name="Triplett B.A."/>
        </authorList>
    </citation>
    <scope>NUCLEOTIDE SEQUENCE [LARGE SCALE GENOMIC DNA]</scope>
    <source>
        <strain evidence="3 4">DSM 29052</strain>
    </source>
</reference>
<dbReference type="AlphaFoldDB" id="A0A238Y8Q8"/>
<dbReference type="Pfam" id="PF03428">
    <property type="entry name" value="RP-C"/>
    <property type="match status" value="1"/>
</dbReference>
<keyword evidence="1" id="KW-0175">Coiled coil</keyword>
<protein>
    <submittedName>
        <fullName evidence="3">Replication protein C N-terminal domain-containing protein</fullName>
    </submittedName>
</protein>
<dbReference type="EMBL" id="FZNN01000015">
    <property type="protein sequence ID" value="SNR66984.1"/>
    <property type="molecule type" value="Genomic_DNA"/>
</dbReference>
<evidence type="ECO:0000313" key="4">
    <source>
        <dbReference type="Proteomes" id="UP000198417"/>
    </source>
</evidence>
<evidence type="ECO:0000256" key="1">
    <source>
        <dbReference type="SAM" id="Coils"/>
    </source>
</evidence>
<gene>
    <name evidence="3" type="ORF">SAMN06265370_11537</name>
</gene>
<proteinExistence type="predicted"/>
<evidence type="ECO:0000313" key="3">
    <source>
        <dbReference type="EMBL" id="SNR66984.1"/>
    </source>
</evidence>
<keyword evidence="4" id="KW-1185">Reference proteome</keyword>
<sequence length="334" mass="38144">MVLRAHLTVLPHGPLDPSKLNVSFMQIAEILERACGMDERRFRRGETRLEQVGLIRRRLSGNGRRFPERDNQGLIVNAYGVDIAPLFERYAELLDMRDRIEEERLLLRSRKNSVSARLQAALKTFLQSSPKLPDWIESLRIQLRCAVRRKTTALDELDAIEARIAQFEAEISRADSDQQQDQTAMKTAVLADTCPVDAGQTVRHIESKLKEKNKKEHIRFDPRLIVESWRKTEMLQQFYPNAPEREREAAEALFSFSSFIGLGQSGVIHGLSVIGWEAMIHTLDYLSSKIATISRPEGYLRSMINAYEQGEPIAGGRVVPNERCRWVQSYGVPT</sequence>
<feature type="coiled-coil region" evidence="1">
    <location>
        <begin position="150"/>
        <end position="177"/>
    </location>
</feature>
<accession>A0A238Y8Q8</accession>
<name>A0A238Y8Q8_9RHOB</name>